<comment type="caution">
    <text evidence="7">The sequence shown here is derived from an EMBL/GenBank/DDBJ whole genome shotgun (WGS) entry which is preliminary data.</text>
</comment>
<dbReference type="PANTHER" id="PTHR31042">
    <property type="entry name" value="CORE-2/I-BRANCHING BETA-1,6-N-ACETYLGLUCOSAMINYLTRANSFERASE FAMILY PROTEIN-RELATED"/>
    <property type="match status" value="1"/>
</dbReference>
<protein>
    <submittedName>
        <fullName evidence="7">Uncharacterized protein</fullName>
    </submittedName>
</protein>
<dbReference type="GO" id="GO:0016757">
    <property type="term" value="F:glycosyltransferase activity"/>
    <property type="evidence" value="ECO:0007669"/>
    <property type="project" value="UniProtKB-KW"/>
</dbReference>
<keyword evidence="6" id="KW-0812">Transmembrane</keyword>
<dbReference type="AlphaFoldDB" id="A0AAP0X0T3"/>
<sequence length="181" mass="20883">MQSRVVALVEGKGSATTLVRTYQSRTLPLRLLQFFLLFLALGLMFSLVSNYMVRYFGLQNVVPVAQNIFRPCPTRLESWINPPSNLSHAMNDTELFWHASLVPQIKNYPFRRIPKIAFMFLTKGPLPLAPLWERFFEGHEGLYSIYVHSPPSHNGQFFLGANYANYTYSSVFYKRQIPSQV</sequence>
<evidence type="ECO:0000256" key="2">
    <source>
        <dbReference type="ARBA" id="ARBA00022676"/>
    </source>
</evidence>
<keyword evidence="8" id="KW-1185">Reference proteome</keyword>
<dbReference type="Pfam" id="PF02485">
    <property type="entry name" value="Branch"/>
    <property type="match status" value="1"/>
</dbReference>
<gene>
    <name evidence="7" type="ORF">L1049_004461</name>
</gene>
<organism evidence="7 8">
    <name type="scientific">Liquidambar formosana</name>
    <name type="common">Formosan gum</name>
    <dbReference type="NCBI Taxonomy" id="63359"/>
    <lineage>
        <taxon>Eukaryota</taxon>
        <taxon>Viridiplantae</taxon>
        <taxon>Streptophyta</taxon>
        <taxon>Embryophyta</taxon>
        <taxon>Tracheophyta</taxon>
        <taxon>Spermatophyta</taxon>
        <taxon>Magnoliopsida</taxon>
        <taxon>eudicotyledons</taxon>
        <taxon>Gunneridae</taxon>
        <taxon>Pentapetalae</taxon>
        <taxon>Saxifragales</taxon>
        <taxon>Altingiaceae</taxon>
        <taxon>Liquidambar</taxon>
    </lineage>
</organism>
<reference evidence="7 8" key="1">
    <citation type="journal article" date="2024" name="Plant J.">
        <title>Genome sequences and population genomics reveal climatic adaptation and genomic divergence between two closely related sweetgum species.</title>
        <authorList>
            <person name="Xu W.Q."/>
            <person name="Ren C.Q."/>
            <person name="Zhang X.Y."/>
            <person name="Comes H.P."/>
            <person name="Liu X.H."/>
            <person name="Li Y.G."/>
            <person name="Kettle C.J."/>
            <person name="Jalonen R."/>
            <person name="Gaisberger H."/>
            <person name="Ma Y.Z."/>
            <person name="Qiu Y.X."/>
        </authorList>
    </citation>
    <scope>NUCLEOTIDE SEQUENCE [LARGE SCALE GENOMIC DNA]</scope>
    <source>
        <strain evidence="7">Hangzhou</strain>
    </source>
</reference>
<keyword evidence="2" id="KW-0328">Glycosyltransferase</keyword>
<dbReference type="InterPro" id="IPR044174">
    <property type="entry name" value="BC10-like"/>
</dbReference>
<name>A0AAP0X0T3_LIQFO</name>
<comment type="subcellular location">
    <subcellularLocation>
        <location evidence="1">Membrane</location>
        <topology evidence="1">Single-pass type II membrane protein</topology>
    </subcellularLocation>
</comment>
<keyword evidence="5" id="KW-0325">Glycoprotein</keyword>
<evidence type="ECO:0000256" key="1">
    <source>
        <dbReference type="ARBA" id="ARBA00004606"/>
    </source>
</evidence>
<evidence type="ECO:0000256" key="5">
    <source>
        <dbReference type="ARBA" id="ARBA00023180"/>
    </source>
</evidence>
<dbReference type="EMBL" id="JBBPBK010000007">
    <property type="protein sequence ID" value="KAK9281558.1"/>
    <property type="molecule type" value="Genomic_DNA"/>
</dbReference>
<evidence type="ECO:0000313" key="8">
    <source>
        <dbReference type="Proteomes" id="UP001415857"/>
    </source>
</evidence>
<keyword evidence="4 6" id="KW-0472">Membrane</keyword>
<keyword evidence="3" id="KW-0808">Transferase</keyword>
<dbReference type="GO" id="GO:0016020">
    <property type="term" value="C:membrane"/>
    <property type="evidence" value="ECO:0007669"/>
    <property type="project" value="UniProtKB-SubCell"/>
</dbReference>
<evidence type="ECO:0000256" key="6">
    <source>
        <dbReference type="SAM" id="Phobius"/>
    </source>
</evidence>
<accession>A0AAP0X0T3</accession>
<dbReference type="Proteomes" id="UP001415857">
    <property type="component" value="Unassembled WGS sequence"/>
</dbReference>
<feature type="transmembrane region" description="Helical" evidence="6">
    <location>
        <begin position="31"/>
        <end position="53"/>
    </location>
</feature>
<evidence type="ECO:0000256" key="4">
    <source>
        <dbReference type="ARBA" id="ARBA00023136"/>
    </source>
</evidence>
<evidence type="ECO:0000256" key="3">
    <source>
        <dbReference type="ARBA" id="ARBA00022679"/>
    </source>
</evidence>
<proteinExistence type="predicted"/>
<dbReference type="InterPro" id="IPR003406">
    <property type="entry name" value="Glyco_trans_14"/>
</dbReference>
<evidence type="ECO:0000313" key="7">
    <source>
        <dbReference type="EMBL" id="KAK9281558.1"/>
    </source>
</evidence>
<keyword evidence="6" id="KW-1133">Transmembrane helix</keyword>
<dbReference type="PANTHER" id="PTHR31042:SF122">
    <property type="entry name" value="CORE-2_I-BRANCHING ENZYME"/>
    <property type="match status" value="1"/>
</dbReference>